<evidence type="ECO:0000313" key="2">
    <source>
        <dbReference type="EMBL" id="AZA80505.1"/>
    </source>
</evidence>
<dbReference type="Proteomes" id="UP000279972">
    <property type="component" value="Chromosome"/>
</dbReference>
<feature type="transmembrane region" description="Helical" evidence="1">
    <location>
        <begin position="64"/>
        <end position="83"/>
    </location>
</feature>
<gene>
    <name evidence="3" type="ORF">C1637_22745</name>
    <name evidence="2" type="ORF">EG342_00590</name>
</gene>
<evidence type="ECO:0000313" key="5">
    <source>
        <dbReference type="Proteomes" id="UP000279972"/>
    </source>
</evidence>
<accession>A0A3G6RR40</accession>
<keyword evidence="1" id="KW-1133">Transmembrane helix</keyword>
<evidence type="ECO:0000256" key="1">
    <source>
        <dbReference type="SAM" id="Phobius"/>
    </source>
</evidence>
<name>A0A3G6RR40_CHRLC</name>
<evidence type="ECO:0000313" key="3">
    <source>
        <dbReference type="EMBL" id="PNW11358.1"/>
    </source>
</evidence>
<reference evidence="2 5" key="2">
    <citation type="submission" date="2018-11" db="EMBL/GenBank/DDBJ databases">
        <title>Proposal to divide the Flavobacteriaceae and reorganize its genera based on Amino Acid Identity values calculated from whole genome sequences.</title>
        <authorList>
            <person name="Nicholson A.C."/>
            <person name="Gulvik C.A."/>
            <person name="Whitney A.M."/>
            <person name="Humrighouse B.W."/>
            <person name="Bell M."/>
            <person name="Holmes B."/>
            <person name="Steigerwalt A.G."/>
            <person name="Villarma A."/>
            <person name="Sheth M."/>
            <person name="Batra D."/>
            <person name="Pryor J."/>
            <person name="Bernardet J.-F."/>
            <person name="Hugo C."/>
            <person name="Kampfer P."/>
            <person name="Newman J."/>
            <person name="McQuiston J.R."/>
        </authorList>
    </citation>
    <scope>NUCLEOTIDE SEQUENCE [LARGE SCALE GENOMIC DNA]</scope>
    <source>
        <strain evidence="2 5">KC_1864</strain>
    </source>
</reference>
<dbReference type="RefSeq" id="WP_103293949.1">
    <property type="nucleotide sequence ID" value="NZ_CP033924.1"/>
</dbReference>
<reference evidence="3 4" key="1">
    <citation type="submission" date="2018-01" db="EMBL/GenBank/DDBJ databases">
        <title>Draft genome sequences of Chryseobacterium lactis NCTC11390, Chryseobacterium oncorhynchi 701B-08, and Chryseobacterium viscerum 687B-08.</title>
        <authorList>
            <person name="Jeong J.-J."/>
            <person name="Lee Y.J."/>
            <person name="Park B."/>
            <person name="Choi I.-G."/>
            <person name="Kim K.D."/>
        </authorList>
    </citation>
    <scope>NUCLEOTIDE SEQUENCE [LARGE SCALE GENOMIC DNA]</scope>
    <source>
        <strain evidence="3 4">NCTC11390</strain>
    </source>
</reference>
<dbReference type="EMBL" id="CP033924">
    <property type="protein sequence ID" value="AZA80505.1"/>
    <property type="molecule type" value="Genomic_DNA"/>
</dbReference>
<protein>
    <submittedName>
        <fullName evidence="3">Uncharacterized protein</fullName>
    </submittedName>
</protein>
<dbReference type="KEGG" id="clac:EG342_00590"/>
<keyword evidence="1" id="KW-0812">Transmembrane</keyword>
<feature type="transmembrane region" description="Helical" evidence="1">
    <location>
        <begin position="104"/>
        <end position="123"/>
    </location>
</feature>
<dbReference type="EMBL" id="PPEH01000013">
    <property type="protein sequence ID" value="PNW11358.1"/>
    <property type="molecule type" value="Genomic_DNA"/>
</dbReference>
<proteinExistence type="predicted"/>
<keyword evidence="5" id="KW-1185">Reference proteome</keyword>
<dbReference type="OrthoDB" id="709028at2"/>
<organism evidence="3 4">
    <name type="scientific">Chryseobacterium lactis</name>
    <dbReference type="NCBI Taxonomy" id="1241981"/>
    <lineage>
        <taxon>Bacteria</taxon>
        <taxon>Pseudomonadati</taxon>
        <taxon>Bacteroidota</taxon>
        <taxon>Flavobacteriia</taxon>
        <taxon>Flavobacteriales</taxon>
        <taxon>Weeksellaceae</taxon>
        <taxon>Chryseobacterium group</taxon>
        <taxon>Chryseobacterium</taxon>
    </lineage>
</organism>
<feature type="transmembrane region" description="Helical" evidence="1">
    <location>
        <begin position="158"/>
        <end position="179"/>
    </location>
</feature>
<dbReference type="Proteomes" id="UP000236262">
    <property type="component" value="Unassembled WGS sequence"/>
</dbReference>
<sequence length="206" mass="23847">MEELELLKKDWNKGTGEFKEYSENEIFNMIKNKSVSITKTLLIIGLIEILLWTVYGYIDYRFPYIRMGLFVIFTILAVLLFRAMKSGQNSTTLMKNILNLRRIILGYACLSVLFALIDSIIRFDHDTRDFMAGAKDGWNAGHHIKGPPSNPETMVPEMGNYVIFGVVTLIGFYLLYVVYKRTYGKILVDLRNNYKELSKQEENGFK</sequence>
<dbReference type="AlphaFoldDB" id="A0A3G6RR40"/>
<feature type="transmembrane region" description="Helical" evidence="1">
    <location>
        <begin position="40"/>
        <end position="58"/>
    </location>
</feature>
<evidence type="ECO:0000313" key="4">
    <source>
        <dbReference type="Proteomes" id="UP000236262"/>
    </source>
</evidence>
<keyword evidence="1" id="KW-0472">Membrane</keyword>